<dbReference type="EMBL" id="BLIY01000002">
    <property type="protein sequence ID" value="GFE52771.1"/>
    <property type="molecule type" value="Genomic_DNA"/>
</dbReference>
<organism evidence="3 4">
    <name type="scientific">Babesia ovis</name>
    <dbReference type="NCBI Taxonomy" id="5869"/>
    <lineage>
        <taxon>Eukaryota</taxon>
        <taxon>Sar</taxon>
        <taxon>Alveolata</taxon>
        <taxon>Apicomplexa</taxon>
        <taxon>Aconoidasida</taxon>
        <taxon>Piroplasmida</taxon>
        <taxon>Babesiidae</taxon>
        <taxon>Babesia</taxon>
    </lineage>
</organism>
<keyword evidence="4" id="KW-1185">Reference proteome</keyword>
<feature type="compositionally biased region" description="Basic and acidic residues" evidence="1">
    <location>
        <begin position="136"/>
        <end position="148"/>
    </location>
</feature>
<dbReference type="SUPFAM" id="SSF101931">
    <property type="entry name" value="Pym (Within the bgcn gene intron protein, WIBG), N-terminal domain"/>
    <property type="match status" value="1"/>
</dbReference>
<reference evidence="3" key="1">
    <citation type="submission" date="2019-12" db="EMBL/GenBank/DDBJ databases">
        <title>Genome sequence of Babesia ovis.</title>
        <authorList>
            <person name="Yamagishi J."/>
            <person name="Sevinc F."/>
            <person name="Xuan X."/>
        </authorList>
    </citation>
    <scope>NUCLEOTIDE SEQUENCE</scope>
    <source>
        <strain evidence="3">Selcuk</strain>
    </source>
</reference>
<dbReference type="GO" id="GO:0005737">
    <property type="term" value="C:cytoplasm"/>
    <property type="evidence" value="ECO:0007669"/>
    <property type="project" value="TreeGrafter"/>
</dbReference>
<evidence type="ECO:0000313" key="4">
    <source>
        <dbReference type="Proteomes" id="UP001057455"/>
    </source>
</evidence>
<feature type="domain" description="WIBG Mago-binding" evidence="2">
    <location>
        <begin position="69"/>
        <end position="95"/>
    </location>
</feature>
<evidence type="ECO:0000259" key="2">
    <source>
        <dbReference type="SMART" id="SM01273"/>
    </source>
</evidence>
<dbReference type="SMART" id="SM01273">
    <property type="entry name" value="Mago-bind"/>
    <property type="match status" value="1"/>
</dbReference>
<feature type="region of interest" description="Disordered" evidence="1">
    <location>
        <begin position="136"/>
        <end position="203"/>
    </location>
</feature>
<dbReference type="InterPro" id="IPR015362">
    <property type="entry name" value="WIBG_mago-bd"/>
</dbReference>
<dbReference type="Pfam" id="PF09282">
    <property type="entry name" value="Mago-bind"/>
    <property type="match status" value="1"/>
</dbReference>
<dbReference type="GO" id="GO:0003723">
    <property type="term" value="F:RNA binding"/>
    <property type="evidence" value="ECO:0007669"/>
    <property type="project" value="TreeGrafter"/>
</dbReference>
<dbReference type="PANTHER" id="PTHR22959">
    <property type="entry name" value="PYM PROTEIN"/>
    <property type="match status" value="1"/>
</dbReference>
<comment type="caution">
    <text evidence="3">The sequence shown here is derived from an EMBL/GenBank/DDBJ whole genome shotgun (WGS) entry which is preliminary data.</text>
</comment>
<name>A0A9W5T877_BABOV</name>
<gene>
    <name evidence="3" type="ORF">BaOVIS_001750</name>
</gene>
<dbReference type="GO" id="GO:1903259">
    <property type="term" value="P:exon-exon junction complex disassembly"/>
    <property type="evidence" value="ECO:0007669"/>
    <property type="project" value="InterPro"/>
</dbReference>
<dbReference type="InterPro" id="IPR039333">
    <property type="entry name" value="PYM1"/>
</dbReference>
<evidence type="ECO:0000256" key="1">
    <source>
        <dbReference type="SAM" id="MobiDB-lite"/>
    </source>
</evidence>
<dbReference type="PANTHER" id="PTHR22959:SF0">
    <property type="entry name" value="PARTNER OF Y14 AND MAGO"/>
    <property type="match status" value="1"/>
</dbReference>
<dbReference type="AlphaFoldDB" id="A0A9W5T877"/>
<dbReference type="InterPro" id="IPR036348">
    <property type="entry name" value="WIBG_N_sf"/>
</dbReference>
<protein>
    <submittedName>
        <fullName evidence="3">Mago binding protein, putative</fullName>
    </submittedName>
</protein>
<evidence type="ECO:0000313" key="3">
    <source>
        <dbReference type="EMBL" id="GFE52771.1"/>
    </source>
</evidence>
<accession>A0A9W5T877</accession>
<dbReference type="OrthoDB" id="21625at2759"/>
<dbReference type="Proteomes" id="UP001057455">
    <property type="component" value="Unassembled WGS sequence"/>
</dbReference>
<feature type="compositionally biased region" description="Basic and acidic residues" evidence="1">
    <location>
        <begin position="168"/>
        <end position="183"/>
    </location>
</feature>
<proteinExistence type="predicted"/>
<dbReference type="GO" id="GO:0035145">
    <property type="term" value="C:exon-exon junction complex"/>
    <property type="evidence" value="ECO:0007669"/>
    <property type="project" value="TreeGrafter"/>
</dbReference>
<sequence>MGIHQHKTGTTCWLPNWSQRILLLRLPTLDGTSMSVNELTKSFGDLRLGRSNPLRSDCGETYTVDEATGDVYIQGSQRKDGSFRPAIRVRPGYIPQEERAVYVPRFRRTPHLAKAAELGHTSDSDADTLHQSVRKAAENRAVSKDVDATGHTTSARRQPIRKMVTQNKQREDPKHKDSTDTKSPDSCTIKADDATKPSNAQDATTKKLVNAIRTTKRRIRAAKDCTAVPDTANTLVPQSKASGLDSLVDKLKRLETALAELKSGSSVSESRNLSDSV</sequence>